<feature type="region of interest" description="Disordered" evidence="1">
    <location>
        <begin position="121"/>
        <end position="142"/>
    </location>
</feature>
<evidence type="ECO:0000256" key="1">
    <source>
        <dbReference type="SAM" id="MobiDB-lite"/>
    </source>
</evidence>
<protein>
    <submittedName>
        <fullName evidence="2">Uncharacterized protein</fullName>
    </submittedName>
</protein>
<reference evidence="3" key="1">
    <citation type="journal article" date="2014" name="Proc. Natl. Acad. Sci. U.S.A.">
        <title>Extensive sampling of basidiomycete genomes demonstrates inadequacy of the white-rot/brown-rot paradigm for wood decay fungi.</title>
        <authorList>
            <person name="Riley R."/>
            <person name="Salamov A.A."/>
            <person name="Brown D.W."/>
            <person name="Nagy L.G."/>
            <person name="Floudas D."/>
            <person name="Held B.W."/>
            <person name="Levasseur A."/>
            <person name="Lombard V."/>
            <person name="Morin E."/>
            <person name="Otillar R."/>
            <person name="Lindquist E.A."/>
            <person name="Sun H."/>
            <person name="LaButti K.M."/>
            <person name="Schmutz J."/>
            <person name="Jabbour D."/>
            <person name="Luo H."/>
            <person name="Baker S.E."/>
            <person name="Pisabarro A.G."/>
            <person name="Walton J.D."/>
            <person name="Blanchette R.A."/>
            <person name="Henrissat B."/>
            <person name="Martin F."/>
            <person name="Cullen D."/>
            <person name="Hibbett D.S."/>
            <person name="Grigoriev I.V."/>
        </authorList>
    </citation>
    <scope>NUCLEOTIDE SEQUENCE [LARGE SCALE GENOMIC DNA]</scope>
    <source>
        <strain evidence="3">CBS 339.88</strain>
    </source>
</reference>
<dbReference type="AlphaFoldDB" id="A0A067S6T9"/>
<evidence type="ECO:0000313" key="2">
    <source>
        <dbReference type="EMBL" id="KDR65612.1"/>
    </source>
</evidence>
<sequence length="343" mass="38441">MSPTPVSELSLEHLNLGAASTCTELLIAPGSIIEDEIENPYLARNDRLEPEANLLASIHARSPLPLPVTARSFTACLLRSSLLLSYSPERLGCEVKHTAMAHWLESRKFASIPKSKEGLLRESRLNQSQREEPALTEHAYDNPHDCRQQRTSILASADFSTRIQIFACDLCDLLRSTLGDRCPTARPVTIASAARTAEYEQAERSPPEPTSARMFVPYHHLQHTTWRHRARWWFFFKPSSTVLRQFCRKSGPRTIVPKVLLRTTRPVLSALSSLAEFLSPEITKRPLNLPTNGLNPTSTPWSDTAKATLLTPTHGKTLKTTHRTCSFHLPQPPVKSDIRSSSR</sequence>
<proteinExistence type="predicted"/>
<dbReference type="STRING" id="685588.A0A067S6T9"/>
<evidence type="ECO:0000313" key="3">
    <source>
        <dbReference type="Proteomes" id="UP000027222"/>
    </source>
</evidence>
<organism evidence="2 3">
    <name type="scientific">Galerina marginata (strain CBS 339.88)</name>
    <dbReference type="NCBI Taxonomy" id="685588"/>
    <lineage>
        <taxon>Eukaryota</taxon>
        <taxon>Fungi</taxon>
        <taxon>Dikarya</taxon>
        <taxon>Basidiomycota</taxon>
        <taxon>Agaricomycotina</taxon>
        <taxon>Agaricomycetes</taxon>
        <taxon>Agaricomycetidae</taxon>
        <taxon>Agaricales</taxon>
        <taxon>Agaricineae</taxon>
        <taxon>Strophariaceae</taxon>
        <taxon>Galerina</taxon>
    </lineage>
</organism>
<dbReference type="HOGENOM" id="CLU_809036_0_0_1"/>
<keyword evidence="3" id="KW-1185">Reference proteome</keyword>
<gene>
    <name evidence="2" type="ORF">GALMADRAFT_217463</name>
</gene>
<accession>A0A067S6T9</accession>
<name>A0A067S6T9_GALM3</name>
<dbReference type="EMBL" id="KL142438">
    <property type="protein sequence ID" value="KDR65612.1"/>
    <property type="molecule type" value="Genomic_DNA"/>
</dbReference>
<dbReference type="Proteomes" id="UP000027222">
    <property type="component" value="Unassembled WGS sequence"/>
</dbReference>